<evidence type="ECO:0000313" key="1">
    <source>
        <dbReference type="EMBL" id="SER79274.1"/>
    </source>
</evidence>
<dbReference type="RefSeq" id="WP_092651534.1">
    <property type="nucleotide sequence ID" value="NZ_FOHA01000006.1"/>
</dbReference>
<dbReference type="EMBL" id="FOHA01000006">
    <property type="protein sequence ID" value="SER79274.1"/>
    <property type="molecule type" value="Genomic_DNA"/>
</dbReference>
<organism evidence="1 2">
    <name type="scientific">Isobaculum melis</name>
    <dbReference type="NCBI Taxonomy" id="142588"/>
    <lineage>
        <taxon>Bacteria</taxon>
        <taxon>Bacillati</taxon>
        <taxon>Bacillota</taxon>
        <taxon>Bacilli</taxon>
        <taxon>Lactobacillales</taxon>
        <taxon>Carnobacteriaceae</taxon>
        <taxon>Isobaculum</taxon>
    </lineage>
</organism>
<reference evidence="1 2" key="1">
    <citation type="submission" date="2016-10" db="EMBL/GenBank/DDBJ databases">
        <authorList>
            <person name="de Groot N.N."/>
        </authorList>
    </citation>
    <scope>NUCLEOTIDE SEQUENCE [LARGE SCALE GENOMIC DNA]</scope>
    <source>
        <strain evidence="1 2">DSM 13760</strain>
    </source>
</reference>
<dbReference type="AlphaFoldDB" id="A0A1H9S2V8"/>
<sequence>MQEVKIALFQHPSPKIGQVLYQSNQRDAFIIGSRKLLAKNYSPYQSEELLNLFEPIWAISSPVKHLEVTFDTAELDWQAVLQKMKQQYEQLIWLQIQVKKIEPNKTIYFFDFIPLARKCEGFPIEVNLTTSLTQELGKTEHPLKHFVLQLEQSFLPYLSLAQKPAFANDLGSAHFQGNHKIQQLSSSNYQVSNQIVEGRRQLKLSTTRTKKTNRGLIAAA</sequence>
<dbReference type="STRING" id="142588.SAMN04488559_10667"/>
<evidence type="ECO:0000313" key="2">
    <source>
        <dbReference type="Proteomes" id="UP000198948"/>
    </source>
</evidence>
<proteinExistence type="predicted"/>
<dbReference type="OrthoDB" id="2175149at2"/>
<accession>A0A1H9S2V8</accession>
<keyword evidence="2" id="KW-1185">Reference proteome</keyword>
<dbReference type="Proteomes" id="UP000198948">
    <property type="component" value="Unassembled WGS sequence"/>
</dbReference>
<gene>
    <name evidence="1" type="ORF">SAMN04488559_10667</name>
</gene>
<protein>
    <submittedName>
        <fullName evidence="1">Uncharacterized protein</fullName>
    </submittedName>
</protein>
<name>A0A1H9S2V8_9LACT</name>